<proteinExistence type="predicted"/>
<organism evidence="1 2">
    <name type="scientific">Alsobacter soli</name>
    <dbReference type="NCBI Taxonomy" id="2109933"/>
    <lineage>
        <taxon>Bacteria</taxon>
        <taxon>Pseudomonadati</taxon>
        <taxon>Pseudomonadota</taxon>
        <taxon>Alphaproteobacteria</taxon>
        <taxon>Hyphomicrobiales</taxon>
        <taxon>Alsobacteraceae</taxon>
        <taxon>Alsobacter</taxon>
    </lineage>
</organism>
<name>A0A2T1HWQ5_9HYPH</name>
<protein>
    <submittedName>
        <fullName evidence="1">Uncharacterized protein</fullName>
    </submittedName>
</protein>
<sequence length="200" mass="21939">MPFTRRRFLAQLALAAFGVPSVRDLARKIEDAGRPLLLEPPAASQDLHIYDGGYVTLGPEYQASLNYRPTWREILKLEGVNVDDPVELTTAMNRRAMEVEELEAPVSDVCWPMVEGSLWCPAARAANLLSRLDLGSKLSGLGAAGRIEFHEGDNHPGSTDTWAVVPDDLSASLLQARLIELRQPLRVVIEADQGTIIALD</sequence>
<dbReference type="EMBL" id="PVZS01000005">
    <property type="protein sequence ID" value="PSC05939.1"/>
    <property type="molecule type" value="Genomic_DNA"/>
</dbReference>
<gene>
    <name evidence="1" type="ORF">SLNSH_06060</name>
</gene>
<accession>A0A2T1HWQ5</accession>
<evidence type="ECO:0000313" key="2">
    <source>
        <dbReference type="Proteomes" id="UP000239772"/>
    </source>
</evidence>
<dbReference type="AlphaFoldDB" id="A0A2T1HWQ5"/>
<reference evidence="2" key="1">
    <citation type="submission" date="2018-03" db="EMBL/GenBank/DDBJ databases">
        <authorList>
            <person name="Sun L."/>
            <person name="Liu H."/>
            <person name="Chen W."/>
            <person name="Huang K."/>
            <person name="Liu W."/>
            <person name="Gao X."/>
        </authorList>
    </citation>
    <scope>NUCLEOTIDE SEQUENCE [LARGE SCALE GENOMIC DNA]</scope>
    <source>
        <strain evidence="2">SH9</strain>
    </source>
</reference>
<keyword evidence="2" id="KW-1185">Reference proteome</keyword>
<dbReference type="Proteomes" id="UP000239772">
    <property type="component" value="Unassembled WGS sequence"/>
</dbReference>
<evidence type="ECO:0000313" key="1">
    <source>
        <dbReference type="EMBL" id="PSC05939.1"/>
    </source>
</evidence>
<comment type="caution">
    <text evidence="1">The sequence shown here is derived from an EMBL/GenBank/DDBJ whole genome shotgun (WGS) entry which is preliminary data.</text>
</comment>
<dbReference type="RefSeq" id="WP_106335778.1">
    <property type="nucleotide sequence ID" value="NZ_PVZS01000005.1"/>
</dbReference>